<sequence length="187" mass="20277">MSQTCNQPLVTSCAEALSLAVSIGCNCDPPVARTVSVELRMLSAWVERDGLSKSVLVMLALTTIACFSYTWGYYEGIYNARTLLSMERTHADEIAAKHNATAKVLLHTSPALPHHEVRASTKDAGLRLPPLKSRKRTSKTVHVHVDSAGISSNSNSRSSSDMGRTDPGGREPAAPDTYWPYYDLGNA</sequence>
<evidence type="ECO:0000256" key="1">
    <source>
        <dbReference type="SAM" id="MobiDB-lite"/>
    </source>
</evidence>
<evidence type="ECO:0000313" key="4">
    <source>
        <dbReference type="Proteomes" id="UP000485058"/>
    </source>
</evidence>
<evidence type="ECO:0000256" key="2">
    <source>
        <dbReference type="SAM" id="Phobius"/>
    </source>
</evidence>
<accession>A0A699YS65</accession>
<keyword evidence="2" id="KW-1133">Transmembrane helix</keyword>
<evidence type="ECO:0000313" key="3">
    <source>
        <dbReference type="EMBL" id="GFH05922.1"/>
    </source>
</evidence>
<keyword evidence="2" id="KW-0812">Transmembrane</keyword>
<proteinExistence type="predicted"/>
<dbReference type="AlphaFoldDB" id="A0A699YS65"/>
<gene>
    <name evidence="3" type="ORF">HaLaN_00466</name>
</gene>
<feature type="compositionally biased region" description="Basic and acidic residues" evidence="1">
    <location>
        <begin position="116"/>
        <end position="125"/>
    </location>
</feature>
<protein>
    <submittedName>
        <fullName evidence="3">Uncharacterized protein</fullName>
    </submittedName>
</protein>
<dbReference type="Proteomes" id="UP000485058">
    <property type="component" value="Unassembled WGS sequence"/>
</dbReference>
<feature type="transmembrane region" description="Helical" evidence="2">
    <location>
        <begin position="55"/>
        <end position="74"/>
    </location>
</feature>
<comment type="caution">
    <text evidence="3">The sequence shown here is derived from an EMBL/GenBank/DDBJ whole genome shotgun (WGS) entry which is preliminary data.</text>
</comment>
<dbReference type="EMBL" id="BLLF01000014">
    <property type="protein sequence ID" value="GFH05922.1"/>
    <property type="molecule type" value="Genomic_DNA"/>
</dbReference>
<keyword evidence="2" id="KW-0472">Membrane</keyword>
<keyword evidence="4" id="KW-1185">Reference proteome</keyword>
<name>A0A699YS65_HAELA</name>
<reference evidence="3 4" key="1">
    <citation type="submission" date="2020-02" db="EMBL/GenBank/DDBJ databases">
        <title>Draft genome sequence of Haematococcus lacustris strain NIES-144.</title>
        <authorList>
            <person name="Morimoto D."/>
            <person name="Nakagawa S."/>
            <person name="Yoshida T."/>
            <person name="Sawayama S."/>
        </authorList>
    </citation>
    <scope>NUCLEOTIDE SEQUENCE [LARGE SCALE GENOMIC DNA]</scope>
    <source>
        <strain evidence="3 4">NIES-144</strain>
    </source>
</reference>
<feature type="compositionally biased region" description="Low complexity" evidence="1">
    <location>
        <begin position="151"/>
        <end position="160"/>
    </location>
</feature>
<feature type="compositionally biased region" description="Basic residues" evidence="1">
    <location>
        <begin position="132"/>
        <end position="142"/>
    </location>
</feature>
<feature type="region of interest" description="Disordered" evidence="1">
    <location>
        <begin position="116"/>
        <end position="187"/>
    </location>
</feature>
<organism evidence="3 4">
    <name type="scientific">Haematococcus lacustris</name>
    <name type="common">Green alga</name>
    <name type="synonym">Haematococcus pluvialis</name>
    <dbReference type="NCBI Taxonomy" id="44745"/>
    <lineage>
        <taxon>Eukaryota</taxon>
        <taxon>Viridiplantae</taxon>
        <taxon>Chlorophyta</taxon>
        <taxon>core chlorophytes</taxon>
        <taxon>Chlorophyceae</taxon>
        <taxon>CS clade</taxon>
        <taxon>Chlamydomonadales</taxon>
        <taxon>Haematococcaceae</taxon>
        <taxon>Haematococcus</taxon>
    </lineage>
</organism>